<accession>A0ABV9ZFV3</accession>
<evidence type="ECO:0000313" key="1">
    <source>
        <dbReference type="EMBL" id="MFC5140438.1"/>
    </source>
</evidence>
<sequence>MSIFVLALLLVTGAELVIGHPLSGGAGGTSMGALFVTPDD</sequence>
<evidence type="ECO:0000313" key="2">
    <source>
        <dbReference type="Proteomes" id="UP001596175"/>
    </source>
</evidence>
<protein>
    <submittedName>
        <fullName evidence="1">Uncharacterized protein</fullName>
    </submittedName>
</protein>
<dbReference type="Proteomes" id="UP001596175">
    <property type="component" value="Unassembled WGS sequence"/>
</dbReference>
<dbReference type="EMBL" id="JBHSKG010000010">
    <property type="protein sequence ID" value="MFC5140438.1"/>
    <property type="molecule type" value="Genomic_DNA"/>
</dbReference>
<proteinExistence type="predicted"/>
<dbReference type="RefSeq" id="WP_378022598.1">
    <property type="nucleotide sequence ID" value="NZ_JBHSKG010000010.1"/>
</dbReference>
<organism evidence="1 2">
    <name type="scientific">Actinomycetospora rhizophila</name>
    <dbReference type="NCBI Taxonomy" id="1416876"/>
    <lineage>
        <taxon>Bacteria</taxon>
        <taxon>Bacillati</taxon>
        <taxon>Actinomycetota</taxon>
        <taxon>Actinomycetes</taxon>
        <taxon>Pseudonocardiales</taxon>
        <taxon>Pseudonocardiaceae</taxon>
        <taxon>Actinomycetospora</taxon>
    </lineage>
</organism>
<comment type="caution">
    <text evidence="1">The sequence shown here is derived from an EMBL/GenBank/DDBJ whole genome shotgun (WGS) entry which is preliminary data.</text>
</comment>
<reference evidence="2" key="1">
    <citation type="journal article" date="2019" name="Int. J. Syst. Evol. Microbiol.">
        <title>The Global Catalogue of Microorganisms (GCM) 10K type strain sequencing project: providing services to taxonomists for standard genome sequencing and annotation.</title>
        <authorList>
            <consortium name="The Broad Institute Genomics Platform"/>
            <consortium name="The Broad Institute Genome Sequencing Center for Infectious Disease"/>
            <person name="Wu L."/>
            <person name="Ma J."/>
        </authorList>
    </citation>
    <scope>NUCLEOTIDE SEQUENCE [LARGE SCALE GENOMIC DNA]</scope>
    <source>
        <strain evidence="2">XZYJ18</strain>
    </source>
</reference>
<gene>
    <name evidence="1" type="ORF">ACFPK1_19525</name>
</gene>
<keyword evidence="2" id="KW-1185">Reference proteome</keyword>
<name>A0ABV9ZFV3_9PSEU</name>